<dbReference type="EMBL" id="OX597817">
    <property type="protein sequence ID" value="CAI9721607.1"/>
    <property type="molecule type" value="Genomic_DNA"/>
</dbReference>
<evidence type="ECO:0000256" key="4">
    <source>
        <dbReference type="ARBA" id="ARBA00022737"/>
    </source>
</evidence>
<name>A0AA36AVH1_OCTVU</name>
<comment type="subunit">
    <text evidence="3">Homodimer.</text>
</comment>
<comment type="similarity">
    <text evidence="2">Belongs to the tropomyosin family.</text>
</comment>
<reference evidence="7" key="1">
    <citation type="submission" date="2023-08" db="EMBL/GenBank/DDBJ databases">
        <authorList>
            <person name="Alioto T."/>
            <person name="Alioto T."/>
            <person name="Gomez Garrido J."/>
        </authorList>
    </citation>
    <scope>NUCLEOTIDE SEQUENCE</scope>
</reference>
<feature type="region of interest" description="Disordered" evidence="6">
    <location>
        <begin position="216"/>
        <end position="240"/>
    </location>
</feature>
<comment type="function">
    <text evidence="1">Tropomyosin, in association with the troponin complex, plays a central role in the calcium dependent regulation of muscle contraction.</text>
</comment>
<dbReference type="PANTHER" id="PTHR19269">
    <property type="entry name" value="TROPOMYOSIN"/>
    <property type="match status" value="1"/>
</dbReference>
<evidence type="ECO:0000256" key="5">
    <source>
        <dbReference type="ARBA" id="ARBA00023054"/>
    </source>
</evidence>
<evidence type="ECO:0000256" key="2">
    <source>
        <dbReference type="ARBA" id="ARBA00009036"/>
    </source>
</evidence>
<proteinExistence type="inferred from homology"/>
<feature type="compositionally biased region" description="Polar residues" evidence="6">
    <location>
        <begin position="22"/>
        <end position="42"/>
    </location>
</feature>
<protein>
    <recommendedName>
        <fullName evidence="9">Tropomyosin alpha-1 chain</fullName>
    </recommendedName>
</protein>
<feature type="compositionally biased region" description="Basic residues" evidence="6">
    <location>
        <begin position="51"/>
        <end position="69"/>
    </location>
</feature>
<dbReference type="AlphaFoldDB" id="A0AA36AVH1"/>
<evidence type="ECO:0000256" key="1">
    <source>
        <dbReference type="ARBA" id="ARBA00002987"/>
    </source>
</evidence>
<evidence type="ECO:0000313" key="8">
    <source>
        <dbReference type="Proteomes" id="UP001162480"/>
    </source>
</evidence>
<evidence type="ECO:0000313" key="7">
    <source>
        <dbReference type="EMBL" id="CAI9721607.1"/>
    </source>
</evidence>
<keyword evidence="5" id="KW-0175">Coiled coil</keyword>
<keyword evidence="8" id="KW-1185">Reference proteome</keyword>
<dbReference type="Gene3D" id="1.20.5.170">
    <property type="match status" value="2"/>
</dbReference>
<dbReference type="SUPFAM" id="SSF57997">
    <property type="entry name" value="Tropomyosin"/>
    <property type="match status" value="1"/>
</dbReference>
<feature type="compositionally biased region" description="Basic and acidic residues" evidence="6">
    <location>
        <begin position="70"/>
        <end position="83"/>
    </location>
</feature>
<organism evidence="7 8">
    <name type="scientific">Octopus vulgaris</name>
    <name type="common">Common octopus</name>
    <dbReference type="NCBI Taxonomy" id="6645"/>
    <lineage>
        <taxon>Eukaryota</taxon>
        <taxon>Metazoa</taxon>
        <taxon>Spiralia</taxon>
        <taxon>Lophotrochozoa</taxon>
        <taxon>Mollusca</taxon>
        <taxon>Cephalopoda</taxon>
        <taxon>Coleoidea</taxon>
        <taxon>Octopodiformes</taxon>
        <taxon>Octopoda</taxon>
        <taxon>Incirrata</taxon>
        <taxon>Octopodidae</taxon>
        <taxon>Octopus</taxon>
    </lineage>
</organism>
<dbReference type="Pfam" id="PF00261">
    <property type="entry name" value="Tropomyosin"/>
    <property type="match status" value="1"/>
</dbReference>
<gene>
    <name evidence="7" type="ORF">OCTVUL_1B011920</name>
</gene>
<sequence>MGEKCPAEPDLCDVEGVDLSQESLGTLESDQGVVGSQDSYTSILPEDGAKLKKKKKDGKKTKKKKSSKSKSKDGDSKDSDGKEHKTKKSSSSRRPEPEGGNTTSNVNMDEYDKVIYNNDPLFSDLELSDKEGDSELQVPSRQRRQTRLMGVGSSGIFIPCTQFGLNSNTMIKFAIISTELQNVLQVSLKRCESEIAGLNRRIQLLEEDLERSEERLSTAQTKLDEASKAADESERAKKALENRGAHDYDRICCLEDMAREYTQTVNDAEQKYAEAARKLAITEVDLERAEARLEAAEARAKQLEEEMTLINRNLKTLQIKEVEASQREDSYEETIRDLTHRLKEAENRAAEAERTVSKLQKEVDRLEGDLEKEQLKTKKLQEEMQQTYMEIHELMQ</sequence>
<dbReference type="PRINTS" id="PR00194">
    <property type="entry name" value="TROPOMYOSIN"/>
</dbReference>
<evidence type="ECO:0008006" key="9">
    <source>
        <dbReference type="Google" id="ProtNLM"/>
    </source>
</evidence>
<feature type="region of interest" description="Disordered" evidence="6">
    <location>
        <begin position="22"/>
        <end position="111"/>
    </location>
</feature>
<evidence type="ECO:0000256" key="6">
    <source>
        <dbReference type="SAM" id="MobiDB-lite"/>
    </source>
</evidence>
<dbReference type="Proteomes" id="UP001162480">
    <property type="component" value="Chromosome 4"/>
</dbReference>
<evidence type="ECO:0000256" key="3">
    <source>
        <dbReference type="ARBA" id="ARBA00011738"/>
    </source>
</evidence>
<keyword evidence="4" id="KW-0677">Repeat</keyword>
<dbReference type="InterPro" id="IPR000533">
    <property type="entry name" value="Tropomyosin"/>
</dbReference>
<accession>A0AA36AVH1</accession>
<dbReference type="FunFam" id="1.20.5.170:FF:000001">
    <property type="entry name" value="Tropomyosin alpha-1 chain isoform 1"/>
    <property type="match status" value="1"/>
</dbReference>